<dbReference type="OMA" id="KVWKDLM"/>
<dbReference type="OrthoDB" id="5398685at2759"/>
<evidence type="ECO:0000256" key="1">
    <source>
        <dbReference type="SAM" id="MobiDB-lite"/>
    </source>
</evidence>
<evidence type="ECO:0000313" key="3">
    <source>
        <dbReference type="Proteomes" id="UP000016922"/>
    </source>
</evidence>
<dbReference type="eggNOG" id="ENOG502SZS1">
    <property type="taxonomic scope" value="Eukaryota"/>
</dbReference>
<dbReference type="Proteomes" id="UP000016922">
    <property type="component" value="Unassembled WGS sequence"/>
</dbReference>
<gene>
    <name evidence="2" type="ORF">GLAREA_12977</name>
</gene>
<reference evidence="2 3" key="1">
    <citation type="journal article" date="2013" name="BMC Genomics">
        <title>Genomics-driven discovery of the pneumocandin biosynthetic gene cluster in the fungus Glarea lozoyensis.</title>
        <authorList>
            <person name="Chen L."/>
            <person name="Yue Q."/>
            <person name="Zhang X."/>
            <person name="Xiang M."/>
            <person name="Wang C."/>
            <person name="Li S."/>
            <person name="Che Y."/>
            <person name="Ortiz-Lopez F.J."/>
            <person name="Bills G.F."/>
            <person name="Liu X."/>
            <person name="An Z."/>
        </authorList>
    </citation>
    <scope>NUCLEOTIDE SEQUENCE [LARGE SCALE GENOMIC DNA]</scope>
    <source>
        <strain evidence="3">ATCC 20868 / MF5171</strain>
    </source>
</reference>
<accession>S3CZB5</accession>
<feature type="region of interest" description="Disordered" evidence="1">
    <location>
        <begin position="61"/>
        <end position="107"/>
    </location>
</feature>
<dbReference type="KEGG" id="glz:GLAREA_12977"/>
<protein>
    <submittedName>
        <fullName evidence="2">Uncharacterized protein</fullName>
    </submittedName>
</protein>
<dbReference type="HOGENOM" id="CLU_2210313_0_0_1"/>
<dbReference type="RefSeq" id="XP_008082647.1">
    <property type="nucleotide sequence ID" value="XM_008084456.1"/>
</dbReference>
<organism evidence="2 3">
    <name type="scientific">Glarea lozoyensis (strain ATCC 20868 / MF5171)</name>
    <dbReference type="NCBI Taxonomy" id="1116229"/>
    <lineage>
        <taxon>Eukaryota</taxon>
        <taxon>Fungi</taxon>
        <taxon>Dikarya</taxon>
        <taxon>Ascomycota</taxon>
        <taxon>Pezizomycotina</taxon>
        <taxon>Leotiomycetes</taxon>
        <taxon>Helotiales</taxon>
        <taxon>Helotiaceae</taxon>
        <taxon>Glarea</taxon>
    </lineage>
</organism>
<sequence>MASSKDTNGVNGEGGQMGEEDLAKVWKDLMKGEKTANILESNLTSLEKKIDDLLASFEEQEKNLVTESTGTDGSEMREGKGKVGDEGGLDGTEKEGEVGGENDGKEK</sequence>
<dbReference type="EMBL" id="KE145364">
    <property type="protein sequence ID" value="EPE30254.1"/>
    <property type="molecule type" value="Genomic_DNA"/>
</dbReference>
<dbReference type="AlphaFoldDB" id="S3CZB5"/>
<proteinExistence type="predicted"/>
<dbReference type="GeneID" id="19472017"/>
<feature type="compositionally biased region" description="Basic and acidic residues" evidence="1">
    <location>
        <begin position="74"/>
        <end position="107"/>
    </location>
</feature>
<evidence type="ECO:0000313" key="2">
    <source>
        <dbReference type="EMBL" id="EPE30254.1"/>
    </source>
</evidence>
<name>S3CZB5_GLAL2</name>
<keyword evidence="3" id="KW-1185">Reference proteome</keyword>